<keyword evidence="3" id="KW-0805">Transcription regulation</keyword>
<dbReference type="InterPro" id="IPR011006">
    <property type="entry name" value="CheY-like_superfamily"/>
</dbReference>
<reference evidence="7" key="1">
    <citation type="journal article" date="2019" name="Int. J. Syst. Evol. Microbiol.">
        <title>The Global Catalogue of Microorganisms (GCM) 10K type strain sequencing project: providing services to taxonomists for standard genome sequencing and annotation.</title>
        <authorList>
            <consortium name="The Broad Institute Genomics Platform"/>
            <consortium name="The Broad Institute Genome Sequencing Center for Infectious Disease"/>
            <person name="Wu L."/>
            <person name="Ma J."/>
        </authorList>
    </citation>
    <scope>NUCLEOTIDE SEQUENCE [LARGE SCALE GENOMIC DNA]</scope>
    <source>
        <strain evidence="7">CCUG 60214</strain>
    </source>
</reference>
<evidence type="ECO:0000256" key="1">
    <source>
        <dbReference type="ARBA" id="ARBA00022679"/>
    </source>
</evidence>
<sequence>MGERERASGDAGDSLSERLVRRLDDVTDALGSLSQLLEQEENLEVILDRVCRQVVQAIPGADRASVTLLRDGGPHTAATTDERAGEVDEAQYRAGSGPCLEAATTGKVVRVAVAEAHERWPVFAAAAARLGVSSYLSAPLFIDAEYRGSLNLYGEQDHGFRELDAALLELYTTAAETALRNARRYLKTRQHVVHLREALNSRAVIDQAKGIIMGAHRIPADEAFTLLVERSQRDNVKLRDVAERFVADVIGTDH</sequence>
<comment type="caution">
    <text evidence="6">The sequence shown here is derived from an EMBL/GenBank/DDBJ whole genome shotgun (WGS) entry which is preliminary data.</text>
</comment>
<dbReference type="Pfam" id="PF13185">
    <property type="entry name" value="GAF_2"/>
    <property type="match status" value="1"/>
</dbReference>
<dbReference type="Gene3D" id="1.10.10.10">
    <property type="entry name" value="Winged helix-like DNA-binding domain superfamily/Winged helix DNA-binding domain"/>
    <property type="match status" value="1"/>
</dbReference>
<evidence type="ECO:0000313" key="7">
    <source>
        <dbReference type="Proteomes" id="UP001597168"/>
    </source>
</evidence>
<dbReference type="SUPFAM" id="SSF52172">
    <property type="entry name" value="CheY-like"/>
    <property type="match status" value="1"/>
</dbReference>
<evidence type="ECO:0000313" key="6">
    <source>
        <dbReference type="EMBL" id="MFD1147000.1"/>
    </source>
</evidence>
<feature type="domain" description="ANTAR" evidence="5">
    <location>
        <begin position="185"/>
        <end position="246"/>
    </location>
</feature>
<name>A0ABW3QR59_9PSEU</name>
<dbReference type="Pfam" id="PF03861">
    <property type="entry name" value="ANTAR"/>
    <property type="match status" value="1"/>
</dbReference>
<evidence type="ECO:0000256" key="2">
    <source>
        <dbReference type="ARBA" id="ARBA00022777"/>
    </source>
</evidence>
<dbReference type="SMART" id="SM01012">
    <property type="entry name" value="ANTAR"/>
    <property type="match status" value="1"/>
</dbReference>
<keyword evidence="1" id="KW-0808">Transferase</keyword>
<keyword evidence="4" id="KW-0804">Transcription</keyword>
<evidence type="ECO:0000259" key="5">
    <source>
        <dbReference type="PROSITE" id="PS50921"/>
    </source>
</evidence>
<dbReference type="SUPFAM" id="SSF55781">
    <property type="entry name" value="GAF domain-like"/>
    <property type="match status" value="1"/>
</dbReference>
<dbReference type="InterPro" id="IPR003018">
    <property type="entry name" value="GAF"/>
</dbReference>
<accession>A0ABW3QR59</accession>
<gene>
    <name evidence="6" type="ORF">ACFQ3T_07675</name>
</gene>
<proteinExistence type="predicted"/>
<dbReference type="InterPro" id="IPR029016">
    <property type="entry name" value="GAF-like_dom_sf"/>
</dbReference>
<organism evidence="6 7">
    <name type="scientific">Saccharothrix hoggarensis</name>
    <dbReference type="NCBI Taxonomy" id="913853"/>
    <lineage>
        <taxon>Bacteria</taxon>
        <taxon>Bacillati</taxon>
        <taxon>Actinomycetota</taxon>
        <taxon>Actinomycetes</taxon>
        <taxon>Pseudonocardiales</taxon>
        <taxon>Pseudonocardiaceae</taxon>
        <taxon>Saccharothrix</taxon>
    </lineage>
</organism>
<dbReference type="Proteomes" id="UP001597168">
    <property type="component" value="Unassembled WGS sequence"/>
</dbReference>
<dbReference type="SMART" id="SM00065">
    <property type="entry name" value="GAF"/>
    <property type="match status" value="1"/>
</dbReference>
<dbReference type="PIRSF" id="PIRSF036625">
    <property type="entry name" value="GAF_ANTAR"/>
    <property type="match status" value="1"/>
</dbReference>
<dbReference type="InterPro" id="IPR036388">
    <property type="entry name" value="WH-like_DNA-bd_sf"/>
</dbReference>
<evidence type="ECO:0000256" key="4">
    <source>
        <dbReference type="ARBA" id="ARBA00023163"/>
    </source>
</evidence>
<keyword evidence="7" id="KW-1185">Reference proteome</keyword>
<dbReference type="PROSITE" id="PS50921">
    <property type="entry name" value="ANTAR"/>
    <property type="match status" value="1"/>
</dbReference>
<evidence type="ECO:0000256" key="3">
    <source>
        <dbReference type="ARBA" id="ARBA00023015"/>
    </source>
</evidence>
<dbReference type="RefSeq" id="WP_380721737.1">
    <property type="nucleotide sequence ID" value="NZ_JBHTLK010000024.1"/>
</dbReference>
<protein>
    <submittedName>
        <fullName evidence="6">ANTAR domain-containing protein</fullName>
    </submittedName>
</protein>
<dbReference type="Gene3D" id="3.30.450.40">
    <property type="match status" value="1"/>
</dbReference>
<dbReference type="InterPro" id="IPR005561">
    <property type="entry name" value="ANTAR"/>
</dbReference>
<dbReference type="InterPro" id="IPR012074">
    <property type="entry name" value="GAF_ANTAR"/>
</dbReference>
<dbReference type="EMBL" id="JBHTLK010000024">
    <property type="protein sequence ID" value="MFD1147000.1"/>
    <property type="molecule type" value="Genomic_DNA"/>
</dbReference>
<keyword evidence="2" id="KW-0418">Kinase</keyword>